<feature type="transmembrane region" description="Helical" evidence="1">
    <location>
        <begin position="63"/>
        <end position="83"/>
    </location>
</feature>
<sequence>MSRISRNLTILFRTERMIARRRLAVLRSQTGMLAFAGLIAGLGLIMLNVAAYHALQSRFTPQVSALVIALANFALAGILLAVASRMNVEEELKPVAELRDLALAELEQEAQDAIVEARELTGNVRRIASDPLGSMLPALIGPLLGLLTRGDKK</sequence>
<keyword evidence="1" id="KW-0472">Membrane</keyword>
<proteinExistence type="predicted"/>
<evidence type="ECO:0000313" key="3">
    <source>
        <dbReference type="Proteomes" id="UP001227126"/>
    </source>
</evidence>
<organism evidence="2 3">
    <name type="scientific">Sedimentitalea xiamensis</name>
    <dbReference type="NCBI Taxonomy" id="3050037"/>
    <lineage>
        <taxon>Bacteria</taxon>
        <taxon>Pseudomonadati</taxon>
        <taxon>Pseudomonadota</taxon>
        <taxon>Alphaproteobacteria</taxon>
        <taxon>Rhodobacterales</taxon>
        <taxon>Paracoccaceae</taxon>
        <taxon>Sedimentitalea</taxon>
    </lineage>
</organism>
<accession>A0ABT7FBW5</accession>
<keyword evidence="3" id="KW-1185">Reference proteome</keyword>
<evidence type="ECO:0000313" key="2">
    <source>
        <dbReference type="EMBL" id="MDK3072602.1"/>
    </source>
</evidence>
<dbReference type="RefSeq" id="WP_284484545.1">
    <property type="nucleotide sequence ID" value="NZ_JASNJE010000005.1"/>
</dbReference>
<protein>
    <submittedName>
        <fullName evidence="2">Phage holin family protein</fullName>
    </submittedName>
</protein>
<evidence type="ECO:0000256" key="1">
    <source>
        <dbReference type="SAM" id="Phobius"/>
    </source>
</evidence>
<reference evidence="2 3" key="1">
    <citation type="submission" date="2023-05" db="EMBL/GenBank/DDBJ databases">
        <title>Sedimentitalea sp. nov. JM2-8.</title>
        <authorList>
            <person name="Huang J."/>
        </authorList>
    </citation>
    <scope>NUCLEOTIDE SEQUENCE [LARGE SCALE GENOMIC DNA]</scope>
    <source>
        <strain evidence="2 3">JM2-8</strain>
    </source>
</reference>
<name>A0ABT7FBW5_9RHOB</name>
<keyword evidence="1" id="KW-1133">Transmembrane helix</keyword>
<keyword evidence="1" id="KW-0812">Transmembrane</keyword>
<gene>
    <name evidence="2" type="ORF">QO034_05725</name>
</gene>
<feature type="transmembrane region" description="Helical" evidence="1">
    <location>
        <begin position="30"/>
        <end position="51"/>
    </location>
</feature>
<comment type="caution">
    <text evidence="2">The sequence shown here is derived from an EMBL/GenBank/DDBJ whole genome shotgun (WGS) entry which is preliminary data.</text>
</comment>
<dbReference type="Proteomes" id="UP001227126">
    <property type="component" value="Unassembled WGS sequence"/>
</dbReference>
<dbReference type="EMBL" id="JASNJE010000005">
    <property type="protein sequence ID" value="MDK3072602.1"/>
    <property type="molecule type" value="Genomic_DNA"/>
</dbReference>